<feature type="coiled-coil region" evidence="1">
    <location>
        <begin position="666"/>
        <end position="700"/>
    </location>
</feature>
<feature type="compositionally biased region" description="Basic and acidic residues" evidence="2">
    <location>
        <begin position="1559"/>
        <end position="1570"/>
    </location>
</feature>
<feature type="compositionally biased region" description="Low complexity" evidence="2">
    <location>
        <begin position="71"/>
        <end position="83"/>
    </location>
</feature>
<feature type="compositionally biased region" description="Basic and acidic residues" evidence="2">
    <location>
        <begin position="921"/>
        <end position="934"/>
    </location>
</feature>
<feature type="region of interest" description="Disordered" evidence="2">
    <location>
        <begin position="1524"/>
        <end position="1544"/>
    </location>
</feature>
<feature type="region of interest" description="Disordered" evidence="2">
    <location>
        <begin position="1"/>
        <end position="93"/>
    </location>
</feature>
<organism evidence="3 4">
    <name type="scientific">Cymbomonas tetramitiformis</name>
    <dbReference type="NCBI Taxonomy" id="36881"/>
    <lineage>
        <taxon>Eukaryota</taxon>
        <taxon>Viridiplantae</taxon>
        <taxon>Chlorophyta</taxon>
        <taxon>Pyramimonadophyceae</taxon>
        <taxon>Pyramimonadales</taxon>
        <taxon>Pyramimonadaceae</taxon>
        <taxon>Cymbomonas</taxon>
    </lineage>
</organism>
<feature type="coiled-coil region" evidence="1">
    <location>
        <begin position="614"/>
        <end position="642"/>
    </location>
</feature>
<feature type="coiled-coil region" evidence="1">
    <location>
        <begin position="1459"/>
        <end position="1511"/>
    </location>
</feature>
<feature type="compositionally biased region" description="Basic and acidic residues" evidence="2">
    <location>
        <begin position="1524"/>
        <end position="1533"/>
    </location>
</feature>
<feature type="coiled-coil region" evidence="1">
    <location>
        <begin position="772"/>
        <end position="830"/>
    </location>
</feature>
<reference evidence="3 4" key="1">
    <citation type="journal article" date="2015" name="Genome Biol. Evol.">
        <title>Comparative Genomics of a Bacterivorous Green Alga Reveals Evolutionary Causalities and Consequences of Phago-Mixotrophic Mode of Nutrition.</title>
        <authorList>
            <person name="Burns J.A."/>
            <person name="Paasch A."/>
            <person name="Narechania A."/>
            <person name="Kim E."/>
        </authorList>
    </citation>
    <scope>NUCLEOTIDE SEQUENCE [LARGE SCALE GENOMIC DNA]</scope>
    <source>
        <strain evidence="3 4">PLY_AMNH</strain>
    </source>
</reference>
<gene>
    <name evidence="3" type="ORF">CYMTET_23573</name>
</gene>
<sequence>MTGTRHSDDQLPDIRQSPYSLAEGVDNAEDDEWPDISLMVPLVTPSPRAPGTRGQAKLGVSSRTRQPDGCPFPTSTQPSTSSSKLDVTTSSAAQSTLKMKLSVWESKMLKPGATGLGSDGPAAAAAATSSRSSRQHAGDAKSARGGGRDVPPVDLSPVLNRRIAELSSELKGSQLTLAQERSALQRAEAAAARGLEGVRGELEAERGARAREQGRLQAAEAAARGASEEARVAEQVLRGRMELELEAVRESRVAEVARLKGEARKAQAGMRAQEAAARQARGEELARREELAAEASAARRMAEEHRQAMAEAANVAITQAAMVECFEGRVASLSHLEAAAFQLSDEQKAALEAAESALDIEARAASVCRDDASASAARGAAWRSEADTAEAALRHAEEVLQRKAEEAAELRGALENERATELATVTREREAAAAAAAAACAPVEQQLAVARQEAEAHASELESERTLRQQAVVEAARAEAEEWQSLMDVAKTEQEQHLEITVAWEQEARAADGAQAAATELRIIESMEAVEAQAAALQAEGAVQVQELLVAEQLREAAEAALQAEMGAAESASSALGEEKERLSQRFAEAVQKAESRVVTSFTAERARLEAVHRKTLERSLLQAVEEERRLREAELQAERRDAGGRLRDAVKRAEDLAAVAYEQVKKRSKVQVEALQGRVRRAEMEAAQASDQAKWFEERQHDAQSRELGDYVAKERSRAERLEKYMLASQAKSRHAARGKAPVADVRPSASVAPAPDAGGMDLAGEMEAVQLAHEAEIQQLLGTLQEAEAEAARCTRGEAQVAELRGALAEVASEAAAARGERRAAEEAAVEAGRLQDEAAVEAVRLQDEWRAERDTRIAEITRLQVACKKAEAQQAQGAPAPQGLVAEELCAARMEIELEREAKESAVRTAQAMAERLRQAESELEEAEQRPTDSANAAESAQAMAARMEQMEGELEVARGAARQAEALGEAAALASSPRLASELECGAGDADVAGSTESVVRVTDTGSAPAACSQGHNVHEAQAVLGDDPHLEEGAGEPVEGRQPVQDAELRELREALSHSEAELRSVSSNMEETISRLCESRGALEAELVSAQSAEGTRLQLCQAEATEVEAAMRHSLERAQQEAVTAAERGAVERLETAHEEKMQLVRDEAAASIATAKAQQEAIFRTSAKKAVVAAVASEQAVRAREVEAEQQQRLKEVGKLMQALENAEAHAAATSSVEAEEIERRGEQSEYIEQLEAQLEAQRDELDRKIIELEAARGSAQGAQANAAAIGADLHTLKEVELEAQRRVQMEALQCKATEATAARLGSELRAAQEAAAAAAQGSGAAAKELGEARAMLQTRTDEMEEAQYSMRRVEDLAAYEKVKLEEDEGKAKAALAQAREQQKRTGADARKLKDELAAVKVELAAVEARAAEVVQKAEKQEAEETAARDAERAAGLEAVHVAEEAGAAQLRELEASVAAQASENAEMKRDGDEAVAAELKRLKSMTNELDDERQVRAEENKKRIQRIQKLEGDLKTERQLREKSTASLSKKLKESEAAVAASANKALRLEAAEKQRQREQAQHGNEGTALKAQQEEIEAQRQELAVERARLEKQAEALGSDLQAAREEAAKHKREVEKLSGHKSQVRARSTAKICA</sequence>
<feature type="compositionally biased region" description="Low complexity" evidence="2">
    <location>
        <begin position="122"/>
        <end position="132"/>
    </location>
</feature>
<evidence type="ECO:0000313" key="3">
    <source>
        <dbReference type="EMBL" id="KAK3267891.1"/>
    </source>
</evidence>
<protein>
    <submittedName>
        <fullName evidence="3">Uncharacterized protein</fullName>
    </submittedName>
</protein>
<feature type="coiled-coil region" evidence="1">
    <location>
        <begin position="444"/>
        <end position="493"/>
    </location>
</feature>
<comment type="caution">
    <text evidence="3">The sequence shown here is derived from an EMBL/GenBank/DDBJ whole genome shotgun (WGS) entry which is preliminary data.</text>
</comment>
<feature type="coiled-coil region" evidence="1">
    <location>
        <begin position="386"/>
        <end position="420"/>
    </location>
</feature>
<dbReference type="Proteomes" id="UP001190700">
    <property type="component" value="Unassembled WGS sequence"/>
</dbReference>
<feature type="region of interest" description="Disordered" evidence="2">
    <location>
        <begin position="921"/>
        <end position="940"/>
    </location>
</feature>
<evidence type="ECO:0000256" key="1">
    <source>
        <dbReference type="SAM" id="Coils"/>
    </source>
</evidence>
<feature type="compositionally biased region" description="Polar residues" evidence="2">
    <location>
        <begin position="84"/>
        <end position="93"/>
    </location>
</feature>
<feature type="region of interest" description="Disordered" evidence="2">
    <location>
        <begin position="1559"/>
        <end position="1591"/>
    </location>
</feature>
<feature type="coiled-coil region" evidence="1">
    <location>
        <begin position="1370"/>
        <end position="1432"/>
    </location>
</feature>
<evidence type="ECO:0000313" key="4">
    <source>
        <dbReference type="Proteomes" id="UP001190700"/>
    </source>
</evidence>
<feature type="coiled-coil region" evidence="1">
    <location>
        <begin position="1195"/>
        <end position="1267"/>
    </location>
</feature>
<keyword evidence="4" id="KW-1185">Reference proteome</keyword>
<feature type="coiled-coil region" evidence="1">
    <location>
        <begin position="209"/>
        <end position="236"/>
    </location>
</feature>
<evidence type="ECO:0000256" key="2">
    <source>
        <dbReference type="SAM" id="MobiDB-lite"/>
    </source>
</evidence>
<feature type="region of interest" description="Disordered" evidence="2">
    <location>
        <begin position="731"/>
        <end position="762"/>
    </location>
</feature>
<feature type="compositionally biased region" description="Basic and acidic residues" evidence="2">
    <location>
        <begin position="1613"/>
        <end position="1629"/>
    </location>
</feature>
<dbReference type="EMBL" id="LGRX02012140">
    <property type="protein sequence ID" value="KAK3267891.1"/>
    <property type="molecule type" value="Genomic_DNA"/>
</dbReference>
<feature type="region of interest" description="Disordered" evidence="2">
    <location>
        <begin position="110"/>
        <end position="155"/>
    </location>
</feature>
<proteinExistence type="predicted"/>
<feature type="region of interest" description="Disordered" evidence="2">
    <location>
        <begin position="1612"/>
        <end position="1645"/>
    </location>
</feature>
<name>A0AAE0FZ19_9CHLO</name>
<accession>A0AAE0FZ19</accession>
<keyword evidence="1" id="KW-0175">Coiled coil</keyword>